<organism evidence="4 5">
    <name type="scientific">Campylobacter ureolyticus</name>
    <dbReference type="NCBI Taxonomy" id="827"/>
    <lineage>
        <taxon>Bacteria</taxon>
        <taxon>Pseudomonadati</taxon>
        <taxon>Campylobacterota</taxon>
        <taxon>Epsilonproteobacteria</taxon>
        <taxon>Campylobacterales</taxon>
        <taxon>Campylobacteraceae</taxon>
        <taxon>Campylobacter</taxon>
    </lineage>
</organism>
<dbReference type="Pfam" id="PF04333">
    <property type="entry name" value="MlaA"/>
    <property type="match status" value="1"/>
</dbReference>
<dbReference type="PRINTS" id="PR01805">
    <property type="entry name" value="VACJLIPOPROT"/>
</dbReference>
<dbReference type="Proteomes" id="UP000234639">
    <property type="component" value="Unassembled WGS sequence"/>
</dbReference>
<evidence type="ECO:0000313" key="4">
    <source>
        <dbReference type="EMBL" id="PKZ28765.1"/>
    </source>
</evidence>
<dbReference type="EMBL" id="PKHU01000006">
    <property type="protein sequence ID" value="PKZ28765.1"/>
    <property type="molecule type" value="Genomic_DNA"/>
</dbReference>
<dbReference type="AlphaFoldDB" id="A0A2I1N8Q4"/>
<evidence type="ECO:0000256" key="3">
    <source>
        <dbReference type="SAM" id="SignalP"/>
    </source>
</evidence>
<sequence>MRTLAIFIITLSIGFSNANSEFENKANDEIYDPLIGYNRVMTSINSAFYNYIMYPVSYTYDYVMPDPIQGAFSNFFDNLMYPIRLVNNLLQAKFQNSWNETKRFLINTTVGFAGFSDAATMHFDMPKHNEDFGQTLGVWGFADGFYIVWPILGPSSLRDSFGLVGDYFTNPISYVNDDAKRLYINIGKEVNQESLDPGAKKRAFEGKDDPYIFIRDSYFKKRKFEILE</sequence>
<comment type="similarity">
    <text evidence="1">Belongs to the MlaA family.</text>
</comment>
<feature type="chain" id="PRO_5014198996" evidence="3">
    <location>
        <begin position="19"/>
        <end position="228"/>
    </location>
</feature>
<dbReference type="GO" id="GO:0120010">
    <property type="term" value="P:intermembrane phospholipid transfer"/>
    <property type="evidence" value="ECO:0007669"/>
    <property type="project" value="TreeGrafter"/>
</dbReference>
<protein>
    <submittedName>
        <fullName evidence="4">ABC transporter</fullName>
    </submittedName>
</protein>
<dbReference type="PANTHER" id="PTHR30035:SF3">
    <property type="entry name" value="INTERMEMBRANE PHOSPHOLIPID TRANSPORT SYSTEM LIPOPROTEIN MLAA"/>
    <property type="match status" value="1"/>
</dbReference>
<evidence type="ECO:0000256" key="1">
    <source>
        <dbReference type="ARBA" id="ARBA00010634"/>
    </source>
</evidence>
<dbReference type="PANTHER" id="PTHR30035">
    <property type="entry name" value="LIPOPROTEIN VACJ-RELATED"/>
    <property type="match status" value="1"/>
</dbReference>
<evidence type="ECO:0000256" key="2">
    <source>
        <dbReference type="ARBA" id="ARBA00022729"/>
    </source>
</evidence>
<dbReference type="InterPro" id="IPR007428">
    <property type="entry name" value="MlaA"/>
</dbReference>
<name>A0A2I1N8Q4_9BACT</name>
<reference evidence="4 5" key="1">
    <citation type="submission" date="2017-12" db="EMBL/GenBank/DDBJ databases">
        <title>Phylogenetic diversity of female urinary microbiome.</title>
        <authorList>
            <person name="Thomas-White K."/>
            <person name="Wolfe A.J."/>
        </authorList>
    </citation>
    <scope>NUCLEOTIDE SEQUENCE [LARGE SCALE GENOMIC DNA]</scope>
    <source>
        <strain evidence="4 5">UMB0112</strain>
    </source>
</reference>
<dbReference type="GO" id="GO:0016020">
    <property type="term" value="C:membrane"/>
    <property type="evidence" value="ECO:0007669"/>
    <property type="project" value="InterPro"/>
</dbReference>
<proteinExistence type="inferred from homology"/>
<accession>A0A2I1N8Q4</accession>
<dbReference type="RefSeq" id="WP_024962869.1">
    <property type="nucleotide sequence ID" value="NZ_CABMOL010000018.1"/>
</dbReference>
<gene>
    <name evidence="4" type="ORF">CYJ41_06585</name>
</gene>
<comment type="caution">
    <text evidence="4">The sequence shown here is derived from an EMBL/GenBank/DDBJ whole genome shotgun (WGS) entry which is preliminary data.</text>
</comment>
<evidence type="ECO:0000313" key="5">
    <source>
        <dbReference type="Proteomes" id="UP000234639"/>
    </source>
</evidence>
<keyword evidence="2 3" id="KW-0732">Signal</keyword>
<feature type="signal peptide" evidence="3">
    <location>
        <begin position="1"/>
        <end position="18"/>
    </location>
</feature>